<evidence type="ECO:0000313" key="2">
    <source>
        <dbReference type="Proteomes" id="UP000518266"/>
    </source>
</evidence>
<name>A0A7J5Y6U3_DISMA</name>
<accession>A0A7J5Y6U3</accession>
<protein>
    <submittedName>
        <fullName evidence="1">Uncharacterized protein</fullName>
    </submittedName>
</protein>
<dbReference type="Proteomes" id="UP000518266">
    <property type="component" value="Unassembled WGS sequence"/>
</dbReference>
<dbReference type="AlphaFoldDB" id="A0A7J5Y6U3"/>
<dbReference type="PROSITE" id="PS51257">
    <property type="entry name" value="PROKAR_LIPOPROTEIN"/>
    <property type="match status" value="1"/>
</dbReference>
<keyword evidence="2" id="KW-1185">Reference proteome</keyword>
<evidence type="ECO:0000313" key="1">
    <source>
        <dbReference type="EMBL" id="KAF3844419.1"/>
    </source>
</evidence>
<proteinExistence type="predicted"/>
<gene>
    <name evidence="1" type="ORF">F7725_007582</name>
</gene>
<comment type="caution">
    <text evidence="1">The sequence shown here is derived from an EMBL/GenBank/DDBJ whole genome shotgun (WGS) entry which is preliminary data.</text>
</comment>
<reference evidence="1 2" key="1">
    <citation type="submission" date="2020-03" db="EMBL/GenBank/DDBJ databases">
        <title>Dissostichus mawsoni Genome sequencing and assembly.</title>
        <authorList>
            <person name="Park H."/>
        </authorList>
    </citation>
    <scope>NUCLEOTIDE SEQUENCE [LARGE SCALE GENOMIC DNA]</scope>
    <source>
        <strain evidence="1">DM0001</strain>
        <tissue evidence="1">Muscle</tissue>
    </source>
</reference>
<organism evidence="1 2">
    <name type="scientific">Dissostichus mawsoni</name>
    <name type="common">Antarctic cod</name>
    <dbReference type="NCBI Taxonomy" id="36200"/>
    <lineage>
        <taxon>Eukaryota</taxon>
        <taxon>Metazoa</taxon>
        <taxon>Chordata</taxon>
        <taxon>Craniata</taxon>
        <taxon>Vertebrata</taxon>
        <taxon>Euteleostomi</taxon>
        <taxon>Actinopterygii</taxon>
        <taxon>Neopterygii</taxon>
        <taxon>Teleostei</taxon>
        <taxon>Neoteleostei</taxon>
        <taxon>Acanthomorphata</taxon>
        <taxon>Eupercaria</taxon>
        <taxon>Perciformes</taxon>
        <taxon>Notothenioidei</taxon>
        <taxon>Nototheniidae</taxon>
        <taxon>Dissostichus</taxon>
    </lineage>
</organism>
<dbReference type="EMBL" id="JAAKFY010000015">
    <property type="protein sequence ID" value="KAF3844419.1"/>
    <property type="molecule type" value="Genomic_DNA"/>
</dbReference>
<sequence>MSRSLTLSVHFSSAGCCSELCSTLYTPPAFLKSAQTDREDSENYRRKMQHWNQSRSKNRLPTWYAEFTKCMRSNQNQNV</sequence>